<accession>A0A8J7LHN9</accession>
<gene>
    <name evidence="1" type="ORF">I8752_36265</name>
</gene>
<proteinExistence type="predicted"/>
<evidence type="ECO:0000313" key="2">
    <source>
        <dbReference type="Proteomes" id="UP000662314"/>
    </source>
</evidence>
<dbReference type="RefSeq" id="WP_339381837.1">
    <property type="nucleotide sequence ID" value="NZ_CAWPUQ010000260.1"/>
</dbReference>
<dbReference type="EMBL" id="JAECZA010000320">
    <property type="protein sequence ID" value="MBH8578302.1"/>
    <property type="molecule type" value="Genomic_DNA"/>
</dbReference>
<keyword evidence="2" id="KW-1185">Reference proteome</keyword>
<sequence length="69" mass="7901">MNHLEMEILITSQNWVEIEGKVRPLPKKLLNYGYQIIKTDGTVIASANGWTNPHRAEEEANKKLKTILL</sequence>
<reference evidence="1 2" key="1">
    <citation type="journal article" date="2021" name="Int. J. Syst. Evol. Microbiol.">
        <title>Amazonocrinis nigriterrae gen. nov., sp. nov., Atlanticothrix silvestris gen. nov., sp. nov. and Dendronalium phyllosphericum gen. nov., sp. nov., nostocacean cyanobacteria from Brazilian environments.</title>
        <authorList>
            <person name="Alvarenga D.O."/>
            <person name="Andreote A.P.D."/>
            <person name="Branco L.H.Z."/>
            <person name="Delbaje E."/>
            <person name="Cruz R.B."/>
            <person name="Varani A.M."/>
            <person name="Fiore M.F."/>
        </authorList>
    </citation>
    <scope>NUCLEOTIDE SEQUENCE [LARGE SCALE GENOMIC DNA]</scope>
    <source>
        <strain evidence="1 2">CENA369</strain>
    </source>
</reference>
<evidence type="ECO:0000313" key="1">
    <source>
        <dbReference type="EMBL" id="MBH8578302.1"/>
    </source>
</evidence>
<dbReference type="AlphaFoldDB" id="A0A8J7LHN9"/>
<protein>
    <submittedName>
        <fullName evidence="1">Uncharacterized protein</fullName>
    </submittedName>
</protein>
<organism evidence="1 2">
    <name type="scientific">Dendronalium phyllosphericum CENA369</name>
    <dbReference type="NCBI Taxonomy" id="1725256"/>
    <lineage>
        <taxon>Bacteria</taxon>
        <taxon>Bacillati</taxon>
        <taxon>Cyanobacteriota</taxon>
        <taxon>Cyanophyceae</taxon>
        <taxon>Nostocales</taxon>
        <taxon>Nostocaceae</taxon>
        <taxon>Dendronalium</taxon>
        <taxon>Dendronalium phyllosphericum</taxon>
    </lineage>
</organism>
<comment type="caution">
    <text evidence="1">The sequence shown here is derived from an EMBL/GenBank/DDBJ whole genome shotgun (WGS) entry which is preliminary data.</text>
</comment>
<name>A0A8J7LHN9_9NOST</name>
<dbReference type="Proteomes" id="UP000662314">
    <property type="component" value="Unassembled WGS sequence"/>
</dbReference>